<protein>
    <submittedName>
        <fullName evidence="2 4">Uncharacterized protein</fullName>
    </submittedName>
</protein>
<keyword evidence="3" id="KW-1185">Reference proteome</keyword>
<evidence type="ECO:0000256" key="1">
    <source>
        <dbReference type="SAM" id="MobiDB-lite"/>
    </source>
</evidence>
<dbReference type="GeneID" id="54419067"/>
<dbReference type="AlphaFoldDB" id="A0A6G1GH67"/>
<feature type="compositionally biased region" description="Polar residues" evidence="1">
    <location>
        <begin position="1"/>
        <end position="11"/>
    </location>
</feature>
<dbReference type="Proteomes" id="UP000504638">
    <property type="component" value="Unplaced"/>
</dbReference>
<feature type="compositionally biased region" description="Low complexity" evidence="1">
    <location>
        <begin position="12"/>
        <end position="30"/>
    </location>
</feature>
<feature type="region of interest" description="Disordered" evidence="1">
    <location>
        <begin position="1"/>
        <end position="70"/>
    </location>
</feature>
<organism evidence="2">
    <name type="scientific">Eremomyces bilateralis CBS 781.70</name>
    <dbReference type="NCBI Taxonomy" id="1392243"/>
    <lineage>
        <taxon>Eukaryota</taxon>
        <taxon>Fungi</taxon>
        <taxon>Dikarya</taxon>
        <taxon>Ascomycota</taxon>
        <taxon>Pezizomycotina</taxon>
        <taxon>Dothideomycetes</taxon>
        <taxon>Dothideomycetes incertae sedis</taxon>
        <taxon>Eremomycetales</taxon>
        <taxon>Eremomycetaceae</taxon>
        <taxon>Eremomyces</taxon>
    </lineage>
</organism>
<evidence type="ECO:0000313" key="3">
    <source>
        <dbReference type="Proteomes" id="UP000504638"/>
    </source>
</evidence>
<name>A0A6G1GH67_9PEZI</name>
<reference evidence="4" key="3">
    <citation type="submission" date="2025-04" db="UniProtKB">
        <authorList>
            <consortium name="RefSeq"/>
        </authorList>
    </citation>
    <scope>IDENTIFICATION</scope>
    <source>
        <strain evidence="4">CBS 781.70</strain>
    </source>
</reference>
<reference evidence="2 4" key="1">
    <citation type="submission" date="2020-01" db="EMBL/GenBank/DDBJ databases">
        <authorList>
            <consortium name="DOE Joint Genome Institute"/>
            <person name="Haridas S."/>
            <person name="Albert R."/>
            <person name="Binder M."/>
            <person name="Bloem J."/>
            <person name="Labutti K."/>
            <person name="Salamov A."/>
            <person name="Andreopoulos B."/>
            <person name="Baker S.E."/>
            <person name="Barry K."/>
            <person name="Bills G."/>
            <person name="Bluhm B.H."/>
            <person name="Cannon C."/>
            <person name="Castanera R."/>
            <person name="Culley D.E."/>
            <person name="Daum C."/>
            <person name="Ezra D."/>
            <person name="Gonzalez J.B."/>
            <person name="Henrissat B."/>
            <person name="Kuo A."/>
            <person name="Liang C."/>
            <person name="Lipzen A."/>
            <person name="Lutzoni F."/>
            <person name="Magnuson J."/>
            <person name="Mondo S."/>
            <person name="Nolan M."/>
            <person name="Ohm R."/>
            <person name="Pangilinan J."/>
            <person name="Park H.-J."/>
            <person name="Ramirez L."/>
            <person name="Alfaro M."/>
            <person name="Sun H."/>
            <person name="Tritt A."/>
            <person name="Yoshinaga Y."/>
            <person name="Zwiers L.-H."/>
            <person name="Turgeon B.G."/>
            <person name="Goodwin S.B."/>
            <person name="Spatafora J.W."/>
            <person name="Crous P.W."/>
            <person name="Grigoriev I.V."/>
        </authorList>
    </citation>
    <scope>NUCLEOTIDE SEQUENCE</scope>
    <source>
        <strain evidence="2 4">CBS 781.70</strain>
    </source>
</reference>
<dbReference type="EMBL" id="ML975149">
    <property type="protein sequence ID" value="KAF1817418.1"/>
    <property type="molecule type" value="Genomic_DNA"/>
</dbReference>
<feature type="compositionally biased region" description="Basic and acidic residues" evidence="1">
    <location>
        <begin position="60"/>
        <end position="70"/>
    </location>
</feature>
<evidence type="ECO:0000313" key="2">
    <source>
        <dbReference type="EMBL" id="KAF1817418.1"/>
    </source>
</evidence>
<evidence type="ECO:0000313" key="4">
    <source>
        <dbReference type="RefSeq" id="XP_033539049.1"/>
    </source>
</evidence>
<reference evidence="4" key="2">
    <citation type="submission" date="2020-04" db="EMBL/GenBank/DDBJ databases">
        <authorList>
            <consortium name="NCBI Genome Project"/>
        </authorList>
    </citation>
    <scope>NUCLEOTIDE SEQUENCE</scope>
    <source>
        <strain evidence="4">CBS 781.70</strain>
    </source>
</reference>
<sequence>MSAPTNTNTGTSAPDADPAAAPHQPASPAPMNLAPNPDQSADIDNKLDTPEAPLASPGKPGEKAAEAPKK</sequence>
<gene>
    <name evidence="2 4" type="ORF">P152DRAFT_454002</name>
</gene>
<proteinExistence type="predicted"/>
<dbReference type="RefSeq" id="XP_033539049.1">
    <property type="nucleotide sequence ID" value="XM_033678497.1"/>
</dbReference>
<accession>A0A6G1GH67</accession>